<evidence type="ECO:0000256" key="1">
    <source>
        <dbReference type="SAM" id="MobiDB-lite"/>
    </source>
</evidence>
<dbReference type="Gene3D" id="1.10.30.50">
    <property type="match status" value="1"/>
</dbReference>
<feature type="region of interest" description="Disordered" evidence="1">
    <location>
        <begin position="263"/>
        <end position="375"/>
    </location>
</feature>
<dbReference type="CDD" id="cd00085">
    <property type="entry name" value="HNHc"/>
    <property type="match status" value="1"/>
</dbReference>
<evidence type="ECO:0000313" key="4">
    <source>
        <dbReference type="Proteomes" id="UP000629365"/>
    </source>
</evidence>
<accession>A0ABQ1RHN5</accession>
<gene>
    <name evidence="3" type="ORF">GCM10007269_07550</name>
</gene>
<reference evidence="4" key="1">
    <citation type="journal article" date="2019" name="Int. J. Syst. Evol. Microbiol.">
        <title>The Global Catalogue of Microorganisms (GCM) 10K type strain sequencing project: providing services to taxonomists for standard genome sequencing and annotation.</title>
        <authorList>
            <consortium name="The Broad Institute Genomics Platform"/>
            <consortium name="The Broad Institute Genome Sequencing Center for Infectious Disease"/>
            <person name="Wu L."/>
            <person name="Ma J."/>
        </authorList>
    </citation>
    <scope>NUCLEOTIDE SEQUENCE [LARGE SCALE GENOMIC DNA]</scope>
    <source>
        <strain evidence="4">CCM 7640</strain>
    </source>
</reference>
<dbReference type="Pfam" id="PF02720">
    <property type="entry name" value="DUF222"/>
    <property type="match status" value="2"/>
</dbReference>
<feature type="domain" description="HNH nuclease" evidence="2">
    <location>
        <begin position="479"/>
        <end position="531"/>
    </location>
</feature>
<evidence type="ECO:0000313" key="3">
    <source>
        <dbReference type="EMBL" id="GGD66856.1"/>
    </source>
</evidence>
<evidence type="ECO:0000259" key="2">
    <source>
        <dbReference type="SMART" id="SM00507"/>
    </source>
</evidence>
<feature type="compositionally biased region" description="Basic and acidic residues" evidence="1">
    <location>
        <begin position="319"/>
        <end position="328"/>
    </location>
</feature>
<dbReference type="InterPro" id="IPR003615">
    <property type="entry name" value="HNH_nuc"/>
</dbReference>
<name>A0ABQ1RHN5_9MICO</name>
<dbReference type="SMART" id="SM00507">
    <property type="entry name" value="HNHc"/>
    <property type="match status" value="1"/>
</dbReference>
<organism evidence="3 4">
    <name type="scientific">Microbacterium murale</name>
    <dbReference type="NCBI Taxonomy" id="1081040"/>
    <lineage>
        <taxon>Bacteria</taxon>
        <taxon>Bacillati</taxon>
        <taxon>Actinomycetota</taxon>
        <taxon>Actinomycetes</taxon>
        <taxon>Micrococcales</taxon>
        <taxon>Microbacteriaceae</taxon>
        <taxon>Microbacterium</taxon>
    </lineage>
</organism>
<protein>
    <recommendedName>
        <fullName evidence="2">HNH nuclease domain-containing protein</fullName>
    </recommendedName>
</protein>
<dbReference type="InterPro" id="IPR003870">
    <property type="entry name" value="DUF222"/>
</dbReference>
<proteinExistence type="predicted"/>
<sequence length="594" mass="62570">MGSLAEELAGVDRLLADAMGSSGADGAGADAADGDLRFAGDDELLAVVQVLGRVQRRLDGAIVAVTDQVVGRDECEREGRLSTRAGCRDAAELLRRTLLVDGPAARRCVAAAGAVRREVDITSGGMLPGKFPELADALADGVLSVGGFLACTTPLVKAVRVGVADRLAADAVLARFAAGLPLDGTDPGDSGVAPAPTVDELAALAAHIVARLDPDGAEPSDRAGRRRRYFTIGKLRDGSVPVRGELLPEVAAQLQKLVDSLLNPKAEDTGSSSTVRFRPSDDDGDGERSDDSSHGDDETSDDGTGGGDSDDGGTSGARNDTHFGRGDRGNGGAGADDGDDDDWFDAKYSSSTEYEAGEEVSDRADGLPEHKAKSPPVELADLRTHAQKRHDAFATALMVAAASGGMPTLGGAAPTLVVSVTAEDYAHRTGRARIDSTGYDVPLGAADHAGCAGGVQRVLFDENGAIVAISTSARLFNATQRRAIVLRDRECLIPGCDVPADWCELHHVEEHARGGPTHTSNGVPLCWHHHHTLDEGIWKIRMRNGMPEIRGPNWWDPYAKWRSPHHNYTAVHDALNHALDHERHTEPESASNTR</sequence>
<dbReference type="Proteomes" id="UP000629365">
    <property type="component" value="Unassembled WGS sequence"/>
</dbReference>
<comment type="caution">
    <text evidence="3">The sequence shown here is derived from an EMBL/GenBank/DDBJ whole genome shotgun (WGS) entry which is preliminary data.</text>
</comment>
<feature type="compositionally biased region" description="Basic and acidic residues" evidence="1">
    <location>
        <begin position="278"/>
        <end position="297"/>
    </location>
</feature>
<feature type="compositionally biased region" description="Basic and acidic residues" evidence="1">
    <location>
        <begin position="360"/>
        <end position="372"/>
    </location>
</feature>
<dbReference type="RefSeq" id="WP_229702701.1">
    <property type="nucleotide sequence ID" value="NZ_BMCM01000001.1"/>
</dbReference>
<keyword evidence="4" id="KW-1185">Reference proteome</keyword>
<dbReference type="EMBL" id="BMCM01000001">
    <property type="protein sequence ID" value="GGD66856.1"/>
    <property type="molecule type" value="Genomic_DNA"/>
</dbReference>